<name>A0A151AZQ4_9FIRM</name>
<gene>
    <name evidence="5" type="primary">tvaII</name>
    <name evidence="5" type="ORF">MOMUL_06650</name>
</gene>
<dbReference type="InterPro" id="IPR006047">
    <property type="entry name" value="GH13_cat_dom"/>
</dbReference>
<dbReference type="PANTHER" id="PTHR10357">
    <property type="entry name" value="ALPHA-AMYLASE FAMILY MEMBER"/>
    <property type="match status" value="1"/>
</dbReference>
<dbReference type="InterPro" id="IPR017853">
    <property type="entry name" value="GH"/>
</dbReference>
<dbReference type="OrthoDB" id="9805159at2"/>
<dbReference type="EC" id="3.2.1.135" evidence="5"/>
<keyword evidence="6" id="KW-1185">Reference proteome</keyword>
<dbReference type="Pfam" id="PF00128">
    <property type="entry name" value="Alpha-amylase"/>
    <property type="match status" value="1"/>
</dbReference>
<dbReference type="InterPro" id="IPR019492">
    <property type="entry name" value="Cyclo-malto-dextrinase_C"/>
</dbReference>
<dbReference type="InterPro" id="IPR013780">
    <property type="entry name" value="Glyco_hydro_b"/>
</dbReference>
<keyword evidence="2 5" id="KW-0378">Hydrolase</keyword>
<dbReference type="Gene3D" id="2.60.40.1180">
    <property type="entry name" value="Golgi alpha-mannosidase II"/>
    <property type="match status" value="1"/>
</dbReference>
<evidence type="ECO:0000256" key="3">
    <source>
        <dbReference type="ARBA" id="ARBA00023295"/>
    </source>
</evidence>
<organism evidence="5 6">
    <name type="scientific">Moorella mulderi DSM 14980</name>
    <dbReference type="NCBI Taxonomy" id="1122241"/>
    <lineage>
        <taxon>Bacteria</taxon>
        <taxon>Bacillati</taxon>
        <taxon>Bacillota</taxon>
        <taxon>Clostridia</taxon>
        <taxon>Neomoorellales</taxon>
        <taxon>Neomoorellaceae</taxon>
        <taxon>Neomoorella</taxon>
    </lineage>
</organism>
<dbReference type="InterPro" id="IPR014756">
    <property type="entry name" value="Ig_E-set"/>
</dbReference>
<dbReference type="EMBL" id="LTBC01000002">
    <property type="protein sequence ID" value="KYH32887.1"/>
    <property type="molecule type" value="Genomic_DNA"/>
</dbReference>
<dbReference type="RefSeq" id="WP_062281494.1">
    <property type="nucleotide sequence ID" value="NZ_LTBC01000002.1"/>
</dbReference>
<dbReference type="Gene3D" id="2.60.40.10">
    <property type="entry name" value="Immunoglobulins"/>
    <property type="match status" value="1"/>
</dbReference>
<dbReference type="PANTHER" id="PTHR10357:SF210">
    <property type="entry name" value="MALTODEXTRIN GLUCOSIDASE"/>
    <property type="match status" value="1"/>
</dbReference>
<comment type="caution">
    <text evidence="5">The sequence shown here is derived from an EMBL/GenBank/DDBJ whole genome shotgun (WGS) entry which is preliminary data.</text>
</comment>
<dbReference type="GO" id="GO:0031216">
    <property type="term" value="F:neopullulanase activity"/>
    <property type="evidence" value="ECO:0007669"/>
    <property type="project" value="UniProtKB-EC"/>
</dbReference>
<dbReference type="AlphaFoldDB" id="A0A151AZQ4"/>
<dbReference type="InterPro" id="IPR045857">
    <property type="entry name" value="O16G_dom_2"/>
</dbReference>
<dbReference type="Pfam" id="PF02903">
    <property type="entry name" value="Alpha-amylase_N"/>
    <property type="match status" value="1"/>
</dbReference>
<dbReference type="SMART" id="SM00642">
    <property type="entry name" value="Aamy"/>
    <property type="match status" value="1"/>
</dbReference>
<dbReference type="CDD" id="cd11338">
    <property type="entry name" value="AmyAc_CMD"/>
    <property type="match status" value="1"/>
</dbReference>
<sequence>MLHHRTAPRFCQPLAPTKLLLRLKTRRREKQHCQVVYEDRGLQTAPMHVYARTPRYLYYQAEIELSRPWECRYFFRQEVEGAGPVYFFAGIDGQGVRPFTYRWTAADIFTVPDWIYDAVSYQIFPDRFYNGNPANDPPGTRPWGEAPTRENFFGGDLEGIQAKIPYLKFLGVNALWLNPIFASPSNHRYNTSDYLAVDPVLGDTATLCRLVESLHANGMHLILDGVFNHTGTEFFAFKDVVARGASSPYKDWYYFHGFPVKSEPRPNYTCWWDIPSLPKLKASNPEVRNYLLHVATYWLREAGTDGWRLDVPNEIEPAFWREFRRQVKETNPQAYIVGEIWHDARFWLQNHLFDGVMNYLFRDLVLDYFARRRFPISTLDYLLGLIRLRYPEAANFALLNLVGSHDTARVITAFQEGLAGLPGHTGSYAEAITHLRPALILQFTYPGAPLIYYGDEVGMTGGPDPDCRRTMPWDPRAWNQDLLNFYRRLIALRQRLLPLRRGYFQPLFTDDGAEVYAYARRLAGEKVIVILNAGDLTQSINLAVGEMEIAGGTTWQDGLSGRCFEVQGGKISLPLEANAGAILVSC</sequence>
<dbReference type="Gene3D" id="3.20.20.80">
    <property type="entry name" value="Glycosidases"/>
    <property type="match status" value="1"/>
</dbReference>
<evidence type="ECO:0000259" key="4">
    <source>
        <dbReference type="SMART" id="SM00642"/>
    </source>
</evidence>
<dbReference type="Pfam" id="PF10438">
    <property type="entry name" value="Cyc-maltodext_C"/>
    <property type="match status" value="1"/>
</dbReference>
<keyword evidence="3 5" id="KW-0326">Glycosidase</keyword>
<evidence type="ECO:0000313" key="5">
    <source>
        <dbReference type="EMBL" id="KYH32887.1"/>
    </source>
</evidence>
<dbReference type="SUPFAM" id="SSF51011">
    <property type="entry name" value="Glycosyl hydrolase domain"/>
    <property type="match status" value="1"/>
</dbReference>
<protein>
    <submittedName>
        <fullName evidence="5">Neopullulanase 2</fullName>
        <ecNumber evidence="5">3.2.1.135</ecNumber>
    </submittedName>
</protein>
<dbReference type="GO" id="GO:0005975">
    <property type="term" value="P:carbohydrate metabolic process"/>
    <property type="evidence" value="ECO:0007669"/>
    <property type="project" value="InterPro"/>
</dbReference>
<reference evidence="5 6" key="1">
    <citation type="submission" date="2016-02" db="EMBL/GenBank/DDBJ databases">
        <title>Genome sequence of Moorella mulderi DSM 14980.</title>
        <authorList>
            <person name="Poehlein A."/>
            <person name="Daniel R."/>
        </authorList>
    </citation>
    <scope>NUCLEOTIDE SEQUENCE [LARGE SCALE GENOMIC DNA]</scope>
    <source>
        <strain evidence="5 6">DSM 14980</strain>
    </source>
</reference>
<comment type="similarity">
    <text evidence="1">Belongs to the glycosyl hydrolase 13 family.</text>
</comment>
<accession>A0A151AZQ4</accession>
<dbReference type="PATRIC" id="fig|1122241.3.peg.701"/>
<proteinExistence type="inferred from homology"/>
<evidence type="ECO:0000313" key="6">
    <source>
        <dbReference type="Proteomes" id="UP000075670"/>
    </source>
</evidence>
<evidence type="ECO:0000256" key="2">
    <source>
        <dbReference type="ARBA" id="ARBA00022801"/>
    </source>
</evidence>
<dbReference type="SUPFAM" id="SSF81296">
    <property type="entry name" value="E set domains"/>
    <property type="match status" value="1"/>
</dbReference>
<dbReference type="InterPro" id="IPR004185">
    <property type="entry name" value="Glyco_hydro_13_lg-like_dom"/>
</dbReference>
<dbReference type="InterPro" id="IPR013783">
    <property type="entry name" value="Ig-like_fold"/>
</dbReference>
<dbReference type="SUPFAM" id="SSF51445">
    <property type="entry name" value="(Trans)glycosidases"/>
    <property type="match status" value="1"/>
</dbReference>
<feature type="domain" description="Glycosyl hydrolase family 13 catalytic" evidence="4">
    <location>
        <begin position="122"/>
        <end position="493"/>
    </location>
</feature>
<dbReference type="Proteomes" id="UP000075670">
    <property type="component" value="Unassembled WGS sequence"/>
</dbReference>
<evidence type="ECO:0000256" key="1">
    <source>
        <dbReference type="ARBA" id="ARBA00008061"/>
    </source>
</evidence>
<dbReference type="Gene3D" id="3.90.400.10">
    <property type="entry name" value="Oligo-1,6-glucosidase, Domain 2"/>
    <property type="match status" value="1"/>
</dbReference>